<organism evidence="2 3">
    <name type="scientific">Hortaea werneckii</name>
    <name type="common">Black yeast</name>
    <name type="synonym">Cladosporium werneckii</name>
    <dbReference type="NCBI Taxonomy" id="91943"/>
    <lineage>
        <taxon>Eukaryota</taxon>
        <taxon>Fungi</taxon>
        <taxon>Dikarya</taxon>
        <taxon>Ascomycota</taxon>
        <taxon>Pezizomycotina</taxon>
        <taxon>Dothideomycetes</taxon>
        <taxon>Dothideomycetidae</taxon>
        <taxon>Mycosphaerellales</taxon>
        <taxon>Teratosphaeriaceae</taxon>
        <taxon>Hortaea</taxon>
    </lineage>
</organism>
<dbReference type="VEuPathDB" id="FungiDB:BTJ68_01087"/>
<reference evidence="2 3" key="1">
    <citation type="journal article" date="2018" name="BMC Genomics">
        <title>Genomic evidence for intraspecific hybridization in a clonal and extremely halotolerant yeast.</title>
        <authorList>
            <person name="Gostincar C."/>
            <person name="Stajich J.E."/>
            <person name="Zupancic J."/>
            <person name="Zalar P."/>
            <person name="Gunde-Cimerman N."/>
        </authorList>
    </citation>
    <scope>NUCLEOTIDE SEQUENCE [LARGE SCALE GENOMIC DNA]</scope>
    <source>
        <strain evidence="2 3">EXF-10513</strain>
    </source>
</reference>
<name>A0A3M7DW30_HORWE</name>
<accession>A0A3M7DW30</accession>
<proteinExistence type="predicted"/>
<protein>
    <recommendedName>
        <fullName evidence="1">AB hydrolase-1 domain-containing protein</fullName>
    </recommendedName>
</protein>
<dbReference type="AlphaFoldDB" id="A0A3M7DW30"/>
<dbReference type="InterPro" id="IPR052897">
    <property type="entry name" value="Sec-Metab_Biosynth_Hydrolase"/>
</dbReference>
<dbReference type="EMBL" id="QWIO01001655">
    <property type="protein sequence ID" value="RMY68257.1"/>
    <property type="molecule type" value="Genomic_DNA"/>
</dbReference>
<dbReference type="PANTHER" id="PTHR37017:SF11">
    <property type="entry name" value="ESTERASE_LIPASE_THIOESTERASE DOMAIN-CONTAINING PROTEIN"/>
    <property type="match status" value="1"/>
</dbReference>
<gene>
    <name evidence="2" type="ORF">D0864_11390</name>
</gene>
<dbReference type="InterPro" id="IPR029058">
    <property type="entry name" value="AB_hydrolase_fold"/>
</dbReference>
<comment type="caution">
    <text evidence="2">The sequence shown here is derived from an EMBL/GenBank/DDBJ whole genome shotgun (WGS) entry which is preliminary data.</text>
</comment>
<dbReference type="Proteomes" id="UP000269539">
    <property type="component" value="Unassembled WGS sequence"/>
</dbReference>
<dbReference type="Pfam" id="PF12697">
    <property type="entry name" value="Abhydrolase_6"/>
    <property type="match status" value="1"/>
</dbReference>
<evidence type="ECO:0000313" key="3">
    <source>
        <dbReference type="Proteomes" id="UP000269539"/>
    </source>
</evidence>
<evidence type="ECO:0000313" key="2">
    <source>
        <dbReference type="EMBL" id="RMY68257.1"/>
    </source>
</evidence>
<dbReference type="SUPFAM" id="SSF53474">
    <property type="entry name" value="alpha/beta-Hydrolases"/>
    <property type="match status" value="1"/>
</dbReference>
<dbReference type="Gene3D" id="3.40.50.1820">
    <property type="entry name" value="alpha/beta hydrolase"/>
    <property type="match status" value="1"/>
</dbReference>
<dbReference type="PANTHER" id="PTHR37017">
    <property type="entry name" value="AB HYDROLASE-1 DOMAIN-CONTAINING PROTEIN-RELATED"/>
    <property type="match status" value="1"/>
</dbReference>
<sequence>MNKPVIVIVPGAWHQAIHYQLLADRLQQAGYDVHALTLPCTGDSPTQDVWKDDIAYIRATVERASDSGRDVVVVMHSRGGLPGGDAVEGMSKADREQQGKAGGVVHLVYISSFAASEGMSLSDIAGEPAPWTRLTEDKSMIYPETVEQVFYNDCPPQIAEEQKKHIRPIPPSVLSAHKARYAAWKHIPSTYLVCEQDNAIPLAAQEALISQPGAQFRVERCSASHSPFLSMPDLTAEVVRRAAGEQIYRPKFPSIYFGASQRQSLNASKLKHAITEKCRVKRPSYTLTFLSTSSLGLTTIVGVQRFRFLCLLSSSSASMSLDCTHMRMRLSLRTVSQFNKSVRVLLMSALMSKNLASSAVVGGSLRSIADGSTGLSSGMGDIESDREFPLRRDVAGFGRLYAGGDIGEKDEPGRIGDELVELVSEDDMFGEASRNDGEGDIVSSVTTVVAGYRHHGLRQGRGSAKS</sequence>
<feature type="domain" description="AB hydrolase-1" evidence="1">
    <location>
        <begin position="6"/>
        <end position="237"/>
    </location>
</feature>
<evidence type="ECO:0000259" key="1">
    <source>
        <dbReference type="Pfam" id="PF12697"/>
    </source>
</evidence>
<dbReference type="InterPro" id="IPR000073">
    <property type="entry name" value="AB_hydrolase_1"/>
</dbReference>